<dbReference type="PANTHER" id="PTHR35399:SF4">
    <property type="entry name" value="MEMBRANE PROTEIN"/>
    <property type="match status" value="1"/>
</dbReference>
<reference evidence="1" key="1">
    <citation type="submission" date="2020-09" db="EMBL/GenBank/DDBJ databases">
        <title>Pelagicoccus enzymogenes sp. nov. with an EPS production, isolated from marine sediment.</title>
        <authorList>
            <person name="Feng X."/>
        </authorList>
    </citation>
    <scope>NUCLEOTIDE SEQUENCE</scope>
    <source>
        <strain evidence="1">NFK12</strain>
    </source>
</reference>
<sequence>MSSRTTRRDFIKDTALAVGFIGLQAYMAGCSKSPSIGYGPLLEDPNGLLRLPKGFSYKTFSKTGERMDDGLFVPGAHDGMAAFPLDADRVILVRNHEMGPGDPERGPFKGDPGLLKQYREKHYDAAKDTGNSSGGTSTLIYNVKTQTLEQHSLSLLGTMRNCSGGPTPWGSWITCEETNILAGGDFEKDHGYCFEVPASEQMGLALPVPIKGMGRFNHEAVAVDPKSGIVYLTEDRGDGLIYRYIPNEPGKLINGGKLQALAVLDQPSRDTRNWPKEQQPEFPIGTPVSTTWIDMVDVEAPKDDLRHRGFITGAARFARGEGMFYGNGSIYFACTNGGPQEFGQIFKYTPSQHEGTDLEANAPGQLELFVESHDSQLMQACDNLTVAPWGDVVIVEDDNESSAIVGITAKGELYHIGHVAIKSELAGACFSPDGSTLFVNIQKRPGQTLAITGPWNRKIPS</sequence>
<evidence type="ECO:0000313" key="1">
    <source>
        <dbReference type="EMBL" id="MBD5779280.1"/>
    </source>
</evidence>
<dbReference type="EMBL" id="JACYFG010000007">
    <property type="protein sequence ID" value="MBD5779280.1"/>
    <property type="molecule type" value="Genomic_DNA"/>
</dbReference>
<dbReference type="InterPro" id="IPR008557">
    <property type="entry name" value="PhoX"/>
</dbReference>
<dbReference type="SUPFAM" id="SSF63825">
    <property type="entry name" value="YWTD domain"/>
    <property type="match status" value="1"/>
</dbReference>
<gene>
    <name evidence="1" type="ORF">IEN85_07225</name>
</gene>
<accession>A0A927IHB7</accession>
<name>A0A927IHB7_9BACT</name>
<dbReference type="RefSeq" id="WP_191616413.1">
    <property type="nucleotide sequence ID" value="NZ_JACYFG010000007.1"/>
</dbReference>
<dbReference type="Pfam" id="PF05787">
    <property type="entry name" value="PhoX"/>
    <property type="match status" value="1"/>
</dbReference>
<organism evidence="1 2">
    <name type="scientific">Pelagicoccus enzymogenes</name>
    <dbReference type="NCBI Taxonomy" id="2773457"/>
    <lineage>
        <taxon>Bacteria</taxon>
        <taxon>Pseudomonadati</taxon>
        <taxon>Verrucomicrobiota</taxon>
        <taxon>Opitutia</taxon>
        <taxon>Puniceicoccales</taxon>
        <taxon>Pelagicoccaceae</taxon>
        <taxon>Pelagicoccus</taxon>
    </lineage>
</organism>
<protein>
    <submittedName>
        <fullName evidence="1">DUF839 domain-containing protein</fullName>
    </submittedName>
</protein>
<dbReference type="AlphaFoldDB" id="A0A927IHB7"/>
<dbReference type="Proteomes" id="UP000622317">
    <property type="component" value="Unassembled WGS sequence"/>
</dbReference>
<keyword evidence="2" id="KW-1185">Reference proteome</keyword>
<proteinExistence type="predicted"/>
<dbReference type="PANTHER" id="PTHR35399">
    <property type="entry name" value="SLR8030 PROTEIN"/>
    <property type="match status" value="1"/>
</dbReference>
<evidence type="ECO:0000313" key="2">
    <source>
        <dbReference type="Proteomes" id="UP000622317"/>
    </source>
</evidence>
<comment type="caution">
    <text evidence="1">The sequence shown here is derived from an EMBL/GenBank/DDBJ whole genome shotgun (WGS) entry which is preliminary data.</text>
</comment>